<dbReference type="InterPro" id="IPR001190">
    <property type="entry name" value="SRCR"/>
</dbReference>
<reference evidence="10" key="1">
    <citation type="thesis" date="2020" institute="ProQuest LLC" country="789 East Eisenhower Parkway, Ann Arbor, MI, USA">
        <title>Comparative Genomics and Chromosome Evolution.</title>
        <authorList>
            <person name="Mudd A.B."/>
        </authorList>
    </citation>
    <scope>NUCLEOTIDE SEQUENCE</scope>
    <source>
        <strain evidence="10">Female2</strain>
        <tissue evidence="10">Blood</tissue>
    </source>
</reference>
<feature type="domain" description="Peptidase S1" evidence="8">
    <location>
        <begin position="104"/>
        <end position="335"/>
    </location>
</feature>
<evidence type="ECO:0000256" key="3">
    <source>
        <dbReference type="ARBA" id="ARBA00022825"/>
    </source>
</evidence>
<dbReference type="Pfam" id="PF15494">
    <property type="entry name" value="SRCR_2"/>
    <property type="match status" value="1"/>
</dbReference>
<dbReference type="FunFam" id="2.40.10.10:FF:000003">
    <property type="entry name" value="Transmembrane serine protease 3"/>
    <property type="match status" value="1"/>
</dbReference>
<dbReference type="PROSITE" id="PS00134">
    <property type="entry name" value="TRYPSIN_HIS"/>
    <property type="match status" value="1"/>
</dbReference>
<keyword evidence="1 7" id="KW-0645">Protease</keyword>
<evidence type="ECO:0000259" key="8">
    <source>
        <dbReference type="PROSITE" id="PS50240"/>
    </source>
</evidence>
<keyword evidence="11" id="KW-1185">Reference proteome</keyword>
<dbReference type="CDD" id="cd00190">
    <property type="entry name" value="Tryp_SPc"/>
    <property type="match status" value="1"/>
</dbReference>
<keyword evidence="5" id="KW-0325">Glycoprotein</keyword>
<protein>
    <submittedName>
        <fullName evidence="10">Uncharacterized protein</fullName>
    </submittedName>
</protein>
<dbReference type="InterPro" id="IPR001314">
    <property type="entry name" value="Peptidase_S1A"/>
</dbReference>
<dbReference type="PROSITE" id="PS50287">
    <property type="entry name" value="SRCR_2"/>
    <property type="match status" value="1"/>
</dbReference>
<evidence type="ECO:0000256" key="2">
    <source>
        <dbReference type="ARBA" id="ARBA00022801"/>
    </source>
</evidence>
<dbReference type="AlphaFoldDB" id="A0A8T2ISD3"/>
<dbReference type="GO" id="GO:0016020">
    <property type="term" value="C:membrane"/>
    <property type="evidence" value="ECO:0007669"/>
    <property type="project" value="InterPro"/>
</dbReference>
<evidence type="ECO:0000259" key="9">
    <source>
        <dbReference type="PROSITE" id="PS50287"/>
    </source>
</evidence>
<keyword evidence="3 7" id="KW-0720">Serine protease</keyword>
<dbReference type="PRINTS" id="PR00722">
    <property type="entry name" value="CHYMOTRYPSIN"/>
</dbReference>
<dbReference type="Gene3D" id="2.40.10.10">
    <property type="entry name" value="Trypsin-like serine proteases"/>
    <property type="match status" value="1"/>
</dbReference>
<feature type="domain" description="SRCR" evidence="9">
    <location>
        <begin position="1"/>
        <end position="38"/>
    </location>
</feature>
<evidence type="ECO:0000256" key="7">
    <source>
        <dbReference type="RuleBase" id="RU363034"/>
    </source>
</evidence>
<proteinExistence type="predicted"/>
<keyword evidence="2 7" id="KW-0378">Hydrolase</keyword>
<dbReference type="PANTHER" id="PTHR24252">
    <property type="entry name" value="ACROSIN-RELATED"/>
    <property type="match status" value="1"/>
</dbReference>
<dbReference type="SMART" id="SM00020">
    <property type="entry name" value="Tryp_SPc"/>
    <property type="match status" value="1"/>
</dbReference>
<evidence type="ECO:0000313" key="11">
    <source>
        <dbReference type="Proteomes" id="UP000812440"/>
    </source>
</evidence>
<dbReference type="SUPFAM" id="SSF56487">
    <property type="entry name" value="SRCR-like"/>
    <property type="match status" value="1"/>
</dbReference>
<dbReference type="GO" id="GO:0006508">
    <property type="term" value="P:proteolysis"/>
    <property type="evidence" value="ECO:0007669"/>
    <property type="project" value="UniProtKB-KW"/>
</dbReference>
<dbReference type="PANTHER" id="PTHR24252:SF24">
    <property type="entry name" value="TRANSMEMBRANE PROTEASE SERINE 2-LIKE ISOFORM X1"/>
    <property type="match status" value="1"/>
</dbReference>
<comment type="caution">
    <text evidence="10">The sequence shown here is derived from an EMBL/GenBank/DDBJ whole genome shotgun (WGS) entry which is preliminary data.</text>
</comment>
<gene>
    <name evidence="10" type="ORF">GDO86_012765</name>
</gene>
<dbReference type="GO" id="GO:0004252">
    <property type="term" value="F:serine-type endopeptidase activity"/>
    <property type="evidence" value="ECO:0007669"/>
    <property type="project" value="InterPro"/>
</dbReference>
<dbReference type="InterPro" id="IPR018114">
    <property type="entry name" value="TRYPSIN_HIS"/>
</dbReference>
<dbReference type="Gene3D" id="3.10.250.10">
    <property type="entry name" value="SRCR-like domain"/>
    <property type="match status" value="1"/>
</dbReference>
<sequence>METGSVLLLYVSSTNSWSLICNDNWDSSKAKAVCAQIGYYSDPVSRTVSASSLEATSTFLYSYVLLLRNGSIQLDPLIMETCPSGQVVSLSCAVCGTSHKQQRIIGGSDTTIENYPWQVSLQYMGQHICGGSILNSHWILTAAHCFNGTHKQVDRWRVQYGVTTLTYLFPAYVEKIFRHSKFINVEHSNDIAILKLTREISVSASVQPVCLPGYDNTLPPNSPLWVTGWGYTKEGKAILASQLQKVSIAVISESECHSEYPDIEDVSAMLCAGRTEGGYDTCQGDSGGPLVSFGQSSRWNQVGIVSFGLGCGEPNRVGVYTKVVTYLDWIYGVMKEAS</sequence>
<accession>A0A8T2ISD3</accession>
<organism evidence="10 11">
    <name type="scientific">Hymenochirus boettgeri</name>
    <name type="common">Congo dwarf clawed frog</name>
    <dbReference type="NCBI Taxonomy" id="247094"/>
    <lineage>
        <taxon>Eukaryota</taxon>
        <taxon>Metazoa</taxon>
        <taxon>Chordata</taxon>
        <taxon>Craniata</taxon>
        <taxon>Vertebrata</taxon>
        <taxon>Euteleostomi</taxon>
        <taxon>Amphibia</taxon>
        <taxon>Batrachia</taxon>
        <taxon>Anura</taxon>
        <taxon>Pipoidea</taxon>
        <taxon>Pipidae</taxon>
        <taxon>Pipinae</taxon>
        <taxon>Hymenochirus</taxon>
    </lineage>
</organism>
<evidence type="ECO:0000313" key="10">
    <source>
        <dbReference type="EMBL" id="KAG8434507.1"/>
    </source>
</evidence>
<dbReference type="PROSITE" id="PS50240">
    <property type="entry name" value="TRYPSIN_DOM"/>
    <property type="match status" value="1"/>
</dbReference>
<dbReference type="InterPro" id="IPR036772">
    <property type="entry name" value="SRCR-like_dom_sf"/>
</dbReference>
<dbReference type="PROSITE" id="PS00135">
    <property type="entry name" value="TRYPSIN_SER"/>
    <property type="match status" value="1"/>
</dbReference>
<dbReference type="InterPro" id="IPR033116">
    <property type="entry name" value="TRYPSIN_SER"/>
</dbReference>
<evidence type="ECO:0000256" key="5">
    <source>
        <dbReference type="ARBA" id="ARBA00023180"/>
    </source>
</evidence>
<dbReference type="InterPro" id="IPR009003">
    <property type="entry name" value="Peptidase_S1_PA"/>
</dbReference>
<dbReference type="EMBL" id="JAACNH010000008">
    <property type="protein sequence ID" value="KAG8434507.1"/>
    <property type="molecule type" value="Genomic_DNA"/>
</dbReference>
<dbReference type="Proteomes" id="UP000812440">
    <property type="component" value="Chromosome 7"/>
</dbReference>
<comment type="caution">
    <text evidence="6">Lacks conserved residue(s) required for the propagation of feature annotation.</text>
</comment>
<dbReference type="InterPro" id="IPR001254">
    <property type="entry name" value="Trypsin_dom"/>
</dbReference>
<dbReference type="OrthoDB" id="6380398at2759"/>
<evidence type="ECO:0000256" key="1">
    <source>
        <dbReference type="ARBA" id="ARBA00022670"/>
    </source>
</evidence>
<dbReference type="SUPFAM" id="SSF50494">
    <property type="entry name" value="Trypsin-like serine proteases"/>
    <property type="match status" value="1"/>
</dbReference>
<dbReference type="InterPro" id="IPR043504">
    <property type="entry name" value="Peptidase_S1_PA_chymotrypsin"/>
</dbReference>
<evidence type="ECO:0000256" key="6">
    <source>
        <dbReference type="PROSITE-ProRule" id="PRU00196"/>
    </source>
</evidence>
<evidence type="ECO:0000256" key="4">
    <source>
        <dbReference type="ARBA" id="ARBA00023157"/>
    </source>
</evidence>
<dbReference type="Pfam" id="PF00089">
    <property type="entry name" value="Trypsin"/>
    <property type="match status" value="1"/>
</dbReference>
<keyword evidence="4" id="KW-1015">Disulfide bond</keyword>
<name>A0A8T2ISD3_9PIPI</name>